<dbReference type="EMBL" id="PKIW01000078">
    <property type="protein sequence ID" value="PLT10454.1"/>
    <property type="molecule type" value="Genomic_DNA"/>
</dbReference>
<evidence type="ECO:0000259" key="1">
    <source>
        <dbReference type="PROSITE" id="PS50943"/>
    </source>
</evidence>
<evidence type="ECO:0000313" key="2">
    <source>
        <dbReference type="EMBL" id="PLT10454.1"/>
    </source>
</evidence>
<dbReference type="SMART" id="SM00530">
    <property type="entry name" value="HTH_XRE"/>
    <property type="match status" value="1"/>
</dbReference>
<proteinExistence type="predicted"/>
<dbReference type="InterPro" id="IPR010982">
    <property type="entry name" value="Lambda_DNA-bd_dom_sf"/>
</dbReference>
<dbReference type="Proteomes" id="UP000235119">
    <property type="component" value="Unassembled WGS sequence"/>
</dbReference>
<dbReference type="InterPro" id="IPR001387">
    <property type="entry name" value="Cro/C1-type_HTH"/>
</dbReference>
<dbReference type="CDD" id="cd00093">
    <property type="entry name" value="HTH_XRE"/>
    <property type="match status" value="1"/>
</dbReference>
<sequence>MTQFTKSNSSEILKKYLDSHGIKNKYLAEKMGIPPSTLSYYLNGHGKFTVDFAFAVSSALGISPEIFLDKSYKKLVTNKRGD</sequence>
<dbReference type="SUPFAM" id="SSF47413">
    <property type="entry name" value="lambda repressor-like DNA-binding domains"/>
    <property type="match status" value="1"/>
</dbReference>
<dbReference type="Gene3D" id="1.10.260.40">
    <property type="entry name" value="lambda repressor-like DNA-binding domains"/>
    <property type="match status" value="1"/>
</dbReference>
<protein>
    <submittedName>
        <fullName evidence="2">XRE family transcriptional regulator</fullName>
    </submittedName>
</protein>
<comment type="caution">
    <text evidence="2">The sequence shown here is derived from an EMBL/GenBank/DDBJ whole genome shotgun (WGS) entry which is preliminary data.</text>
</comment>
<feature type="domain" description="HTH cro/C1-type" evidence="1">
    <location>
        <begin position="13"/>
        <end position="67"/>
    </location>
</feature>
<dbReference type="AlphaFoldDB" id="A0A2N5KW57"/>
<dbReference type="PROSITE" id="PS50943">
    <property type="entry name" value="HTH_CROC1"/>
    <property type="match status" value="1"/>
</dbReference>
<organism evidence="2 3">
    <name type="scientific">Lactobacillus crispatus</name>
    <dbReference type="NCBI Taxonomy" id="47770"/>
    <lineage>
        <taxon>Bacteria</taxon>
        <taxon>Bacillati</taxon>
        <taxon>Bacillota</taxon>
        <taxon>Bacilli</taxon>
        <taxon>Lactobacillales</taxon>
        <taxon>Lactobacillaceae</taxon>
        <taxon>Lactobacillus</taxon>
    </lineage>
</organism>
<name>A0A2N5KW57_9LACO</name>
<dbReference type="RefSeq" id="WP_021355732.1">
    <property type="nucleotide sequence ID" value="NZ_JABERP010000036.1"/>
</dbReference>
<reference evidence="2 3" key="1">
    <citation type="submission" date="2017-12" db="EMBL/GenBank/DDBJ databases">
        <title>Phylogenetic diversity of female urinary microbiome.</title>
        <authorList>
            <person name="Thomas-White K."/>
            <person name="Wolfe A.J."/>
        </authorList>
    </citation>
    <scope>NUCLEOTIDE SEQUENCE [LARGE SCALE GENOMIC DNA]</scope>
    <source>
        <strain evidence="2 3">UMB0085</strain>
    </source>
</reference>
<accession>A0A2N5KW57</accession>
<gene>
    <name evidence="2" type="ORF">CYJ79_10490</name>
</gene>
<dbReference type="Pfam" id="PF01381">
    <property type="entry name" value="HTH_3"/>
    <property type="match status" value="1"/>
</dbReference>
<dbReference type="GO" id="GO:0003677">
    <property type="term" value="F:DNA binding"/>
    <property type="evidence" value="ECO:0007669"/>
    <property type="project" value="InterPro"/>
</dbReference>
<evidence type="ECO:0000313" key="3">
    <source>
        <dbReference type="Proteomes" id="UP000235119"/>
    </source>
</evidence>